<evidence type="ECO:0000256" key="2">
    <source>
        <dbReference type="SAM" id="MobiDB-lite"/>
    </source>
</evidence>
<dbReference type="Proteomes" id="UP001217089">
    <property type="component" value="Unassembled WGS sequence"/>
</dbReference>
<reference evidence="3 4" key="1">
    <citation type="submission" date="2022-12" db="EMBL/GenBank/DDBJ databases">
        <title>Chromosome-level genome of Tegillarca granosa.</title>
        <authorList>
            <person name="Kim J."/>
        </authorList>
    </citation>
    <scope>NUCLEOTIDE SEQUENCE [LARGE SCALE GENOMIC DNA]</scope>
    <source>
        <strain evidence="3">Teg-2019</strain>
        <tissue evidence="3">Adductor muscle</tissue>
    </source>
</reference>
<feature type="coiled-coil region" evidence="1">
    <location>
        <begin position="66"/>
        <end position="93"/>
    </location>
</feature>
<keyword evidence="1" id="KW-0175">Coiled coil</keyword>
<feature type="region of interest" description="Disordered" evidence="2">
    <location>
        <begin position="1"/>
        <end position="29"/>
    </location>
</feature>
<comment type="caution">
    <text evidence="3">The sequence shown here is derived from an EMBL/GenBank/DDBJ whole genome shotgun (WGS) entry which is preliminary data.</text>
</comment>
<protein>
    <submittedName>
        <fullName evidence="3">Uncharacterized protein</fullName>
    </submittedName>
</protein>
<accession>A0ABQ9FM52</accession>
<gene>
    <name evidence="3" type="ORF">KUTeg_004926</name>
</gene>
<proteinExistence type="predicted"/>
<evidence type="ECO:0000256" key="1">
    <source>
        <dbReference type="SAM" id="Coils"/>
    </source>
</evidence>
<dbReference type="EMBL" id="JARBDR010000246">
    <property type="protein sequence ID" value="KAJ8317022.1"/>
    <property type="molecule type" value="Genomic_DNA"/>
</dbReference>
<keyword evidence="4" id="KW-1185">Reference proteome</keyword>
<name>A0ABQ9FM52_TEGGR</name>
<evidence type="ECO:0000313" key="4">
    <source>
        <dbReference type="Proteomes" id="UP001217089"/>
    </source>
</evidence>
<feature type="non-terminal residue" evidence="3">
    <location>
        <position position="177"/>
    </location>
</feature>
<organism evidence="3 4">
    <name type="scientific">Tegillarca granosa</name>
    <name type="common">Malaysian cockle</name>
    <name type="synonym">Anadara granosa</name>
    <dbReference type="NCBI Taxonomy" id="220873"/>
    <lineage>
        <taxon>Eukaryota</taxon>
        <taxon>Metazoa</taxon>
        <taxon>Spiralia</taxon>
        <taxon>Lophotrochozoa</taxon>
        <taxon>Mollusca</taxon>
        <taxon>Bivalvia</taxon>
        <taxon>Autobranchia</taxon>
        <taxon>Pteriomorphia</taxon>
        <taxon>Arcoida</taxon>
        <taxon>Arcoidea</taxon>
        <taxon>Arcidae</taxon>
        <taxon>Tegillarca</taxon>
    </lineage>
</organism>
<sequence length="177" mass="20420">MQLARTDQALSSDYKFKKRGNEEQQKHNNKLFVKLHEASDCLEGLTMEKATEIHQKLDERRRGVFKQSFSRRLADDEKRIRKAQDRAEKKLREQAMDRKRKLRQSATTQLGSAQSTTIAQRSGKCFNLRNNRSTLSDIEFVSSEIQSLLNKGCVEQVTEMPFVVNPLTVAFGKQNKS</sequence>
<evidence type="ECO:0000313" key="3">
    <source>
        <dbReference type="EMBL" id="KAJ8317022.1"/>
    </source>
</evidence>